<dbReference type="PANTHER" id="PTHR34413">
    <property type="entry name" value="PROPHAGE TAIL FIBER ASSEMBLY PROTEIN HOMOLOG TFAE-RELATED-RELATED"/>
    <property type="match status" value="1"/>
</dbReference>
<dbReference type="InterPro" id="IPR051220">
    <property type="entry name" value="TFA_Chaperone"/>
</dbReference>
<evidence type="ECO:0000313" key="2">
    <source>
        <dbReference type="Proteomes" id="UP000867740"/>
    </source>
</evidence>
<dbReference type="EMBL" id="DACSUM010000041">
    <property type="protein sequence ID" value="HAT3583783.1"/>
    <property type="molecule type" value="Genomic_DNA"/>
</dbReference>
<protein>
    <submittedName>
        <fullName evidence="1">Tail fiber assembly protein</fullName>
    </submittedName>
</protein>
<organism evidence="1 2">
    <name type="scientific">Kluyvera intermedia</name>
    <name type="common">Enterobacter intermedius</name>
    <dbReference type="NCBI Taxonomy" id="61648"/>
    <lineage>
        <taxon>Bacteria</taxon>
        <taxon>Pseudomonadati</taxon>
        <taxon>Pseudomonadota</taxon>
        <taxon>Gammaproteobacteria</taxon>
        <taxon>Enterobacterales</taxon>
        <taxon>Enterobacteriaceae</taxon>
        <taxon>Kluyvera</taxon>
    </lineage>
</organism>
<dbReference type="Proteomes" id="UP000867740">
    <property type="component" value="Unassembled WGS sequence"/>
</dbReference>
<dbReference type="InterPro" id="IPR003458">
    <property type="entry name" value="Phage_T4_Gp38_tail_assem"/>
</dbReference>
<comment type="caution">
    <text evidence="1">The sequence shown here is derived from an EMBL/GenBank/DDBJ whole genome shotgun (WGS) entry which is preliminary data.</text>
</comment>
<reference evidence="1" key="2">
    <citation type="submission" date="2020-10" db="EMBL/GenBank/DDBJ databases">
        <authorList>
            <consortium name="NCBI Pathogen Detection Project"/>
        </authorList>
    </citation>
    <scope>NUCLEOTIDE SEQUENCE</scope>
    <source>
        <strain evidence="1">CAVp300</strain>
    </source>
</reference>
<proteinExistence type="predicted"/>
<reference evidence="1" key="1">
    <citation type="journal article" date="2018" name="Genome Biol.">
        <title>SKESA: strategic k-mer extension for scrupulous assemblies.</title>
        <authorList>
            <person name="Souvorov A."/>
            <person name="Agarwala R."/>
            <person name="Lipman D.J."/>
        </authorList>
    </citation>
    <scope>NUCLEOTIDE SEQUENCE</scope>
    <source>
        <strain evidence="1">CAVp300</strain>
    </source>
</reference>
<evidence type="ECO:0000313" key="1">
    <source>
        <dbReference type="EMBL" id="HAT3583783.1"/>
    </source>
</evidence>
<dbReference type="RefSeq" id="WP_047369190.1">
    <property type="nucleotide sequence ID" value="NZ_CABMNU010000005.1"/>
</dbReference>
<sequence>MSGSYITLKNFRACTPATPEQRELAKQNVLFLMDESGADWYESQRHFSPDTMKIGYDGRGIIKVIATGFTDVSSLWPDGLSVSEVEDNEENRRVDNTGNWVYDGEKIIPRVYTPQELQTQAESQKTRLLADIATRIAPLQDAVELGIASDEEVATLTALKKYRVLVNRVDPAAPVWPEQPE</sequence>
<dbReference type="Pfam" id="PF02413">
    <property type="entry name" value="Caudo_TAP"/>
    <property type="match status" value="1"/>
</dbReference>
<dbReference type="AlphaFoldDB" id="A0A9P3TA62"/>
<accession>A0A9P3TA62</accession>
<name>A0A9P3TA62_KLUIN</name>
<gene>
    <name evidence="1" type="ORF">I8531_004133</name>
</gene>
<dbReference type="PANTHER" id="PTHR34413:SF2">
    <property type="entry name" value="PROPHAGE TAIL FIBER ASSEMBLY PROTEIN HOMOLOG TFAE-RELATED"/>
    <property type="match status" value="1"/>
</dbReference>